<feature type="chain" id="PRO_5044573757" evidence="1">
    <location>
        <begin position="16"/>
        <end position="208"/>
    </location>
</feature>
<dbReference type="GeneID" id="118266178"/>
<protein>
    <submittedName>
        <fullName evidence="2">SFRICE_007508</fullName>
    </submittedName>
    <submittedName>
        <fullName evidence="4">Uncharacterized protein LOC118266178</fullName>
    </submittedName>
</protein>
<evidence type="ECO:0000313" key="2">
    <source>
        <dbReference type="EMBL" id="SOQ42301.1"/>
    </source>
</evidence>
<keyword evidence="3" id="KW-1185">Reference proteome</keyword>
<reference evidence="2" key="1">
    <citation type="submission" date="2016-07" db="EMBL/GenBank/DDBJ databases">
        <authorList>
            <person name="Bretaudeau A."/>
        </authorList>
    </citation>
    <scope>NUCLEOTIDE SEQUENCE</scope>
    <source>
        <strain evidence="2">Rice</strain>
        <tissue evidence="2">Whole body</tissue>
    </source>
</reference>
<evidence type="ECO:0000313" key="3">
    <source>
        <dbReference type="Proteomes" id="UP000829999"/>
    </source>
</evidence>
<feature type="signal peptide" evidence="1">
    <location>
        <begin position="1"/>
        <end position="15"/>
    </location>
</feature>
<dbReference type="EMBL" id="ODYU01003470">
    <property type="protein sequence ID" value="SOQ42301.1"/>
    <property type="molecule type" value="Genomic_DNA"/>
</dbReference>
<dbReference type="AlphaFoldDB" id="A0A2H1VN97"/>
<accession>A0A2H1VN97</accession>
<dbReference type="Proteomes" id="UP000829999">
    <property type="component" value="Chromosome 7"/>
</dbReference>
<keyword evidence="1" id="KW-0732">Signal</keyword>
<evidence type="ECO:0000313" key="4">
    <source>
        <dbReference type="RefSeq" id="XP_050551022.1"/>
    </source>
</evidence>
<sequence length="208" mass="23037">MKVVLLLSLLAVASSYPIVKTWTLTELSTAIETKQVGPDLMPYVETALNEIMYGLFTGKTDLIHAAIPSPSGADTWTVQELKKALKDPSMRPEYIPALMQAQAFVERKNATGQLEEAVQVLIPALDIATWSESDLLEALNTPNVKEELRPFLEKAFNELKVAQEEGGNPRNIVYTVTPVGLIPSKADYDYLLKPSKRLIKKTKKIIPS</sequence>
<dbReference type="OrthoDB" id="7225354at2759"/>
<name>A0A2H1VN97_SPOFR</name>
<proteinExistence type="predicted"/>
<gene>
    <name evidence="4" type="primary">LOC118266178</name>
    <name evidence="2" type="ORF">SFRICE_007508</name>
</gene>
<evidence type="ECO:0000256" key="1">
    <source>
        <dbReference type="SAM" id="SignalP"/>
    </source>
</evidence>
<organism evidence="2">
    <name type="scientific">Spodoptera frugiperda</name>
    <name type="common">Fall armyworm</name>
    <dbReference type="NCBI Taxonomy" id="7108"/>
    <lineage>
        <taxon>Eukaryota</taxon>
        <taxon>Metazoa</taxon>
        <taxon>Ecdysozoa</taxon>
        <taxon>Arthropoda</taxon>
        <taxon>Hexapoda</taxon>
        <taxon>Insecta</taxon>
        <taxon>Pterygota</taxon>
        <taxon>Neoptera</taxon>
        <taxon>Endopterygota</taxon>
        <taxon>Lepidoptera</taxon>
        <taxon>Glossata</taxon>
        <taxon>Ditrysia</taxon>
        <taxon>Noctuoidea</taxon>
        <taxon>Noctuidae</taxon>
        <taxon>Amphipyrinae</taxon>
        <taxon>Spodoptera</taxon>
    </lineage>
</organism>
<reference evidence="4" key="2">
    <citation type="submission" date="2025-04" db="UniProtKB">
        <authorList>
            <consortium name="RefSeq"/>
        </authorList>
    </citation>
    <scope>IDENTIFICATION</scope>
    <source>
        <tissue evidence="4">Whole larval tissue</tissue>
    </source>
</reference>
<dbReference type="RefSeq" id="XP_050551022.1">
    <property type="nucleotide sequence ID" value="XM_050695065.1"/>
</dbReference>